<name>A0ACA9MVR4_9GLOM</name>
<dbReference type="Proteomes" id="UP000789920">
    <property type="component" value="Unassembled WGS sequence"/>
</dbReference>
<dbReference type="EMBL" id="CAJVQC010010151">
    <property type="protein sequence ID" value="CAG8613177.1"/>
    <property type="molecule type" value="Genomic_DNA"/>
</dbReference>
<organism evidence="1 2">
    <name type="scientific">Racocetra persica</name>
    <dbReference type="NCBI Taxonomy" id="160502"/>
    <lineage>
        <taxon>Eukaryota</taxon>
        <taxon>Fungi</taxon>
        <taxon>Fungi incertae sedis</taxon>
        <taxon>Mucoromycota</taxon>
        <taxon>Glomeromycotina</taxon>
        <taxon>Glomeromycetes</taxon>
        <taxon>Diversisporales</taxon>
        <taxon>Gigasporaceae</taxon>
        <taxon>Racocetra</taxon>
    </lineage>
</organism>
<evidence type="ECO:0000313" key="1">
    <source>
        <dbReference type="EMBL" id="CAG8613177.1"/>
    </source>
</evidence>
<keyword evidence="2" id="KW-1185">Reference proteome</keyword>
<reference evidence="1" key="1">
    <citation type="submission" date="2021-06" db="EMBL/GenBank/DDBJ databases">
        <authorList>
            <person name="Kallberg Y."/>
            <person name="Tangrot J."/>
            <person name="Rosling A."/>
        </authorList>
    </citation>
    <scope>NUCLEOTIDE SEQUENCE</scope>
    <source>
        <strain evidence="1">MA461A</strain>
    </source>
</reference>
<feature type="non-terminal residue" evidence="1">
    <location>
        <position position="61"/>
    </location>
</feature>
<comment type="caution">
    <text evidence="1">The sequence shown here is derived from an EMBL/GenBank/DDBJ whole genome shotgun (WGS) entry which is preliminary data.</text>
</comment>
<sequence length="61" mass="7041">MRLVHSYIELLKKSFAPNHENEETYETYLNLIYGPQSENDNEEIGEESESSTSEEDEMPSG</sequence>
<protein>
    <submittedName>
        <fullName evidence="1">15755_t:CDS:1</fullName>
    </submittedName>
</protein>
<accession>A0ACA9MVR4</accession>
<evidence type="ECO:0000313" key="2">
    <source>
        <dbReference type="Proteomes" id="UP000789920"/>
    </source>
</evidence>
<gene>
    <name evidence="1" type="ORF">RPERSI_LOCUS6388</name>
</gene>
<proteinExistence type="predicted"/>